<keyword evidence="6 7" id="KW-0472">Membrane</keyword>
<dbReference type="InterPro" id="IPR001173">
    <property type="entry name" value="Glyco_trans_2-like"/>
</dbReference>
<dbReference type="InterPro" id="IPR029044">
    <property type="entry name" value="Nucleotide-diphossugar_trans"/>
</dbReference>
<feature type="domain" description="Glycosyltransferase 2-like" evidence="8">
    <location>
        <begin position="61"/>
        <end position="227"/>
    </location>
</feature>
<evidence type="ECO:0000313" key="10">
    <source>
        <dbReference type="Proteomes" id="UP000034299"/>
    </source>
</evidence>
<evidence type="ECO:0000256" key="5">
    <source>
        <dbReference type="ARBA" id="ARBA00022679"/>
    </source>
</evidence>
<proteinExistence type="inferred from homology"/>
<feature type="transmembrane region" description="Helical" evidence="7">
    <location>
        <begin position="372"/>
        <end position="396"/>
    </location>
</feature>
<keyword evidence="7" id="KW-1133">Transmembrane helix</keyword>
<dbReference type="AlphaFoldDB" id="A0A0G0YRW2"/>
<dbReference type="PANTHER" id="PTHR22913:SF12">
    <property type="entry name" value="MANNURONAN SYNTHASE"/>
    <property type="match status" value="1"/>
</dbReference>
<organism evidence="9 10">
    <name type="scientific">Candidatus Magasanikbacteria bacterium GW2011_GWA2_41_55</name>
    <dbReference type="NCBI Taxonomy" id="1619038"/>
    <lineage>
        <taxon>Bacteria</taxon>
        <taxon>Candidatus Magasanikiibacteriota</taxon>
    </lineage>
</organism>
<dbReference type="GO" id="GO:0085029">
    <property type="term" value="P:extracellular matrix assembly"/>
    <property type="evidence" value="ECO:0007669"/>
    <property type="project" value="TreeGrafter"/>
</dbReference>
<gene>
    <name evidence="9" type="ORF">UU69_C0035G0003</name>
</gene>
<evidence type="ECO:0000259" key="8">
    <source>
        <dbReference type="Pfam" id="PF00535"/>
    </source>
</evidence>
<evidence type="ECO:0000256" key="6">
    <source>
        <dbReference type="ARBA" id="ARBA00023136"/>
    </source>
</evidence>
<feature type="transmembrane region" description="Helical" evidence="7">
    <location>
        <begin position="20"/>
        <end position="40"/>
    </location>
</feature>
<comment type="caution">
    <text evidence="9">The sequence shown here is derived from an EMBL/GenBank/DDBJ whole genome shotgun (WGS) entry which is preliminary data.</text>
</comment>
<evidence type="ECO:0000256" key="1">
    <source>
        <dbReference type="ARBA" id="ARBA00004236"/>
    </source>
</evidence>
<keyword evidence="7" id="KW-0812">Transmembrane</keyword>
<keyword evidence="4" id="KW-0328">Glycosyltransferase</keyword>
<dbReference type="EMBL" id="LCBP01000035">
    <property type="protein sequence ID" value="KKS12406.1"/>
    <property type="molecule type" value="Genomic_DNA"/>
</dbReference>
<dbReference type="Proteomes" id="UP000034299">
    <property type="component" value="Unassembled WGS sequence"/>
</dbReference>
<protein>
    <submittedName>
        <fullName evidence="9">Glycosyl transferase family 2</fullName>
    </submittedName>
</protein>
<keyword evidence="5 9" id="KW-0808">Transferase</keyword>
<evidence type="ECO:0000313" key="9">
    <source>
        <dbReference type="EMBL" id="KKS12406.1"/>
    </source>
</evidence>
<reference evidence="9 10" key="1">
    <citation type="journal article" date="2015" name="Nature">
        <title>rRNA introns, odd ribosomes, and small enigmatic genomes across a large radiation of phyla.</title>
        <authorList>
            <person name="Brown C.T."/>
            <person name="Hug L.A."/>
            <person name="Thomas B.C."/>
            <person name="Sharon I."/>
            <person name="Castelle C.J."/>
            <person name="Singh A."/>
            <person name="Wilkins M.J."/>
            <person name="Williams K.H."/>
            <person name="Banfield J.F."/>
        </authorList>
    </citation>
    <scope>NUCLEOTIDE SEQUENCE [LARGE SCALE GENOMIC DNA]</scope>
</reference>
<dbReference type="Pfam" id="PF00535">
    <property type="entry name" value="Glycos_transf_2"/>
    <property type="match status" value="1"/>
</dbReference>
<evidence type="ECO:0000256" key="4">
    <source>
        <dbReference type="ARBA" id="ARBA00022676"/>
    </source>
</evidence>
<keyword evidence="3" id="KW-1003">Cell membrane</keyword>
<comment type="subcellular location">
    <subcellularLocation>
        <location evidence="1">Cell membrane</location>
    </subcellularLocation>
</comment>
<evidence type="ECO:0000256" key="7">
    <source>
        <dbReference type="SAM" id="Phobius"/>
    </source>
</evidence>
<evidence type="ECO:0000256" key="3">
    <source>
        <dbReference type="ARBA" id="ARBA00022475"/>
    </source>
</evidence>
<accession>A0A0G0YRW2</accession>
<dbReference type="CDD" id="cd06423">
    <property type="entry name" value="CESA_like"/>
    <property type="match status" value="1"/>
</dbReference>
<dbReference type="GO" id="GO:0050501">
    <property type="term" value="F:hyaluronan synthase activity"/>
    <property type="evidence" value="ECO:0007669"/>
    <property type="project" value="TreeGrafter"/>
</dbReference>
<dbReference type="SUPFAM" id="SSF53448">
    <property type="entry name" value="Nucleotide-diphospho-sugar transferases"/>
    <property type="match status" value="1"/>
</dbReference>
<dbReference type="GO" id="GO:0030213">
    <property type="term" value="P:hyaluronan biosynthetic process"/>
    <property type="evidence" value="ECO:0007669"/>
    <property type="project" value="TreeGrafter"/>
</dbReference>
<comment type="similarity">
    <text evidence="2">Belongs to the NodC/HAS family.</text>
</comment>
<feature type="transmembrane region" description="Helical" evidence="7">
    <location>
        <begin position="343"/>
        <end position="366"/>
    </location>
</feature>
<dbReference type="GO" id="GO:0005886">
    <property type="term" value="C:plasma membrane"/>
    <property type="evidence" value="ECO:0007669"/>
    <property type="project" value="UniProtKB-SubCell"/>
</dbReference>
<dbReference type="PANTHER" id="PTHR22913">
    <property type="entry name" value="HYALURONAN SYNTHASE"/>
    <property type="match status" value="1"/>
</dbReference>
<evidence type="ECO:0000256" key="2">
    <source>
        <dbReference type="ARBA" id="ARBA00006782"/>
    </source>
</evidence>
<sequence length="406" mass="47394">MTTKILKLKPYSIKLDFPKIAYQASLFSFVFSRLFSSLFYRYSLSKVNNEAYGGGYEPLVSFVIPCKNEEKSIHETIEKCFEADYPKEKLEVIVINDGSTDNTIGVLSKLKKKFEKLTIVNWKTNKGKRHGMYEGFKKAKGEIVVQLDSDSYIDPNTFINLIKPFQNQKIGAVCAHADPTNADENFITKIQSAYYFMSFRILKAAESSYFSVFCCSGCSSAYRKSVVLPVLDDWLNEKFLGKPVTWGDDRALTSWVLKKEHKIIYTDRVNAFTIVPNNARQFLKQQLRWKKSWIINGIFTSRFIYKKHLFMALFYFFPLLLISFLTPFMVFKAMVYSPIIKGIFPIYYLLGSVLVTSIIVIFYRLYAPKNKYWFYLYIWSFLNIMIFCYIIIYAAIRIQDRGWGTR</sequence>
<dbReference type="Gene3D" id="3.90.550.10">
    <property type="entry name" value="Spore Coat Polysaccharide Biosynthesis Protein SpsA, Chain A"/>
    <property type="match status" value="1"/>
</dbReference>
<name>A0A0G0YRW2_9BACT</name>
<feature type="transmembrane region" description="Helical" evidence="7">
    <location>
        <begin position="309"/>
        <end position="331"/>
    </location>
</feature>